<name>A0A4Q7ZLP0_9ACTN</name>
<dbReference type="Gene3D" id="2.60.120.260">
    <property type="entry name" value="Galactose-binding domain-like"/>
    <property type="match status" value="1"/>
</dbReference>
<keyword evidence="8" id="KW-0862">Zinc</keyword>
<dbReference type="Proteomes" id="UP000292564">
    <property type="component" value="Unassembled WGS sequence"/>
</dbReference>
<feature type="region of interest" description="Disordered" evidence="10">
    <location>
        <begin position="145"/>
        <end position="177"/>
    </location>
</feature>
<protein>
    <submittedName>
        <fullName evidence="13">Immune inhibitor A</fullName>
    </submittedName>
</protein>
<dbReference type="GO" id="GO:0046872">
    <property type="term" value="F:metal ion binding"/>
    <property type="evidence" value="ECO:0007669"/>
    <property type="project" value="UniProtKB-KW"/>
</dbReference>
<dbReference type="Pfam" id="PF20773">
    <property type="entry name" value="InhA-like_MAM"/>
    <property type="match status" value="1"/>
</dbReference>
<evidence type="ECO:0000256" key="3">
    <source>
        <dbReference type="ARBA" id="ARBA00022525"/>
    </source>
</evidence>
<dbReference type="GO" id="GO:0008237">
    <property type="term" value="F:metallopeptidase activity"/>
    <property type="evidence" value="ECO:0007669"/>
    <property type="project" value="UniProtKB-KW"/>
</dbReference>
<evidence type="ECO:0000256" key="5">
    <source>
        <dbReference type="ARBA" id="ARBA00022723"/>
    </source>
</evidence>
<keyword evidence="9" id="KW-0482">Metalloprotease</keyword>
<comment type="caution">
    <text evidence="13">The sequence shown here is derived from an EMBL/GenBank/DDBJ whole genome shotgun (WGS) entry which is preliminary data.</text>
</comment>
<dbReference type="PANTHER" id="PTHR13062:SF12">
    <property type="entry name" value="ALPHA-2-MACROGLOBULIN DOMAIN-CONTAINING PROTEIN"/>
    <property type="match status" value="1"/>
</dbReference>
<reference evidence="13 14" key="1">
    <citation type="submission" date="2019-02" db="EMBL/GenBank/DDBJ databases">
        <title>Sequencing the genomes of 1000 actinobacteria strains.</title>
        <authorList>
            <person name="Klenk H.-P."/>
        </authorList>
    </citation>
    <scope>NUCLEOTIDE SEQUENCE [LARGE SCALE GENOMIC DNA]</scope>
    <source>
        <strain evidence="13 14">DSM 45162</strain>
    </source>
</reference>
<keyword evidence="5" id="KW-0479">Metal-binding</keyword>
<dbReference type="InterPro" id="IPR008757">
    <property type="entry name" value="Peptidase_M6-like_domain"/>
</dbReference>
<dbReference type="EMBL" id="SHKY01000001">
    <property type="protein sequence ID" value="RZU51524.1"/>
    <property type="molecule type" value="Genomic_DNA"/>
</dbReference>
<keyword evidence="3" id="KW-0964">Secreted</keyword>
<dbReference type="InterPro" id="IPR048665">
    <property type="entry name" value="InhA-like_VEG"/>
</dbReference>
<dbReference type="GO" id="GO:0006508">
    <property type="term" value="P:proteolysis"/>
    <property type="evidence" value="ECO:0007669"/>
    <property type="project" value="UniProtKB-KW"/>
</dbReference>
<evidence type="ECO:0000256" key="2">
    <source>
        <dbReference type="ARBA" id="ARBA00004613"/>
    </source>
</evidence>
<keyword evidence="7" id="KW-0378">Hydrolase</keyword>
<evidence type="ECO:0000256" key="1">
    <source>
        <dbReference type="ARBA" id="ARBA00001947"/>
    </source>
</evidence>
<organism evidence="13 14">
    <name type="scientific">Krasilnikovia cinnamomea</name>
    <dbReference type="NCBI Taxonomy" id="349313"/>
    <lineage>
        <taxon>Bacteria</taxon>
        <taxon>Bacillati</taxon>
        <taxon>Actinomycetota</taxon>
        <taxon>Actinomycetes</taxon>
        <taxon>Micromonosporales</taxon>
        <taxon>Micromonosporaceae</taxon>
        <taxon>Krasilnikovia</taxon>
    </lineage>
</organism>
<gene>
    <name evidence="13" type="ORF">EV385_3354</name>
</gene>
<evidence type="ECO:0000259" key="11">
    <source>
        <dbReference type="Pfam" id="PF05547"/>
    </source>
</evidence>
<proteinExistence type="predicted"/>
<dbReference type="InterPro" id="IPR012300">
    <property type="entry name" value="Pept_M6_InhA"/>
</dbReference>
<evidence type="ECO:0000256" key="10">
    <source>
        <dbReference type="SAM" id="MobiDB-lite"/>
    </source>
</evidence>
<dbReference type="SUPFAM" id="SSF55486">
    <property type="entry name" value="Metalloproteases ('zincins'), catalytic domain"/>
    <property type="match status" value="1"/>
</dbReference>
<evidence type="ECO:0000256" key="6">
    <source>
        <dbReference type="ARBA" id="ARBA00022729"/>
    </source>
</evidence>
<dbReference type="GO" id="GO:0005576">
    <property type="term" value="C:extracellular region"/>
    <property type="evidence" value="ECO:0007669"/>
    <property type="project" value="UniProtKB-SubCell"/>
</dbReference>
<comment type="cofactor">
    <cofactor evidence="1">
        <name>Zn(2+)</name>
        <dbReference type="ChEBI" id="CHEBI:29105"/>
    </cofactor>
</comment>
<evidence type="ECO:0000259" key="12">
    <source>
        <dbReference type="Pfam" id="PF20774"/>
    </source>
</evidence>
<evidence type="ECO:0000256" key="9">
    <source>
        <dbReference type="ARBA" id="ARBA00023049"/>
    </source>
</evidence>
<keyword evidence="6" id="KW-0732">Signal</keyword>
<evidence type="ECO:0000256" key="8">
    <source>
        <dbReference type="ARBA" id="ARBA00022833"/>
    </source>
</evidence>
<keyword evidence="14" id="KW-1185">Reference proteome</keyword>
<feature type="compositionally biased region" description="Low complexity" evidence="10">
    <location>
        <begin position="156"/>
        <end position="167"/>
    </location>
</feature>
<keyword evidence="4" id="KW-0645">Protease</keyword>
<evidence type="ECO:0000256" key="7">
    <source>
        <dbReference type="ARBA" id="ARBA00022801"/>
    </source>
</evidence>
<feature type="domain" description="Immune inhibitor A-like metallopeptidase VEG" evidence="12">
    <location>
        <begin position="647"/>
        <end position="802"/>
    </location>
</feature>
<dbReference type="PIRSF" id="PIRSF007519">
    <property type="entry name" value="Protease_InhA"/>
    <property type="match status" value="1"/>
</dbReference>
<accession>A0A4Q7ZLP0</accession>
<sequence>MTPPLLLVSTPARSTEVYVVRKVVVGLLGAAMVTSVGVTFPGAATAAPPADPSRIGAGHRVTMEDLPNPLEQKRRELREEAVNDLLKGTLKTERRGKSLVAKVGRTNGAFGSQRVAAAGVDQYVELSRERTDKIFVVLAEFGNQRHPDYPDRDTDPNTPGPTTFNGPLHNRIPQPDRRVDNSTVWQADYNREHYRKLYFGEGAGVESLKTYYEAQSSGRYSVEGEVSDWVKVQYNEARYGRNCNDPNACDTENAWALVRDAANQWYANQKAAGRTDAQLKAELQSFDRYDRYDFDHDGNFDEPDGYLDHFQIVHAGGDESDGDRQQGEDAIWAHRWYAWQSENVAGPAGNLLGGTQIGTSGIWIGDYTMQPENGGLSVFAHEYAHDLGLPDDYDTSENHTEDNNEYWTLMAQSRLSGPGEANGTRPGDLGAWNKLQLGWLDVAKVTAGTSKTIELGPQEYNTTKPQAAVVVLPNKVVTRQHGTPYAGQKQFFSGNTQKLNSTLTRTVDLSGATSASLRLKGRYDIEQNYDFLYVEASTDAGRTWTALDGTVGGAPFARDGSKTTPAITGASANWTDVVVPLNAYAGKKPQVRLHYKTDAAVAKGGFLADNLTVVVNGVAGTPDGAEDTGAWTPAGFKVVGATSQESFDNFYIAGHRSYVSYDKYLKTGPYHYGYPSRPAYAERFALQPGLLISYNDASQEDNNVNEHPGAGRNLIIDSRPAVMYNVDGAPWPSRIQNYDAPFGLTQADSFTLHVGGRPSPIRGRAAQPLFDDTRSYFDANTPQTGVKLPAVGVKIQVLSQNGTTMKIKIS</sequence>
<dbReference type="AlphaFoldDB" id="A0A4Q7ZLP0"/>
<feature type="domain" description="Peptidase M6-like" evidence="11">
    <location>
        <begin position="122"/>
        <end position="434"/>
    </location>
</feature>
<dbReference type="Pfam" id="PF05547">
    <property type="entry name" value="Peptidase_M6"/>
    <property type="match status" value="1"/>
</dbReference>
<evidence type="ECO:0000313" key="13">
    <source>
        <dbReference type="EMBL" id="RZU51524.1"/>
    </source>
</evidence>
<dbReference type="Pfam" id="PF20774">
    <property type="entry name" value="InhA-like_VEG"/>
    <property type="match status" value="1"/>
</dbReference>
<evidence type="ECO:0000313" key="14">
    <source>
        <dbReference type="Proteomes" id="UP000292564"/>
    </source>
</evidence>
<dbReference type="NCBIfam" id="TIGR03296">
    <property type="entry name" value="M6dom_TIGR03296"/>
    <property type="match status" value="1"/>
</dbReference>
<evidence type="ECO:0000256" key="4">
    <source>
        <dbReference type="ARBA" id="ARBA00022670"/>
    </source>
</evidence>
<comment type="subcellular location">
    <subcellularLocation>
        <location evidence="2">Secreted</location>
    </subcellularLocation>
</comment>
<dbReference type="PANTHER" id="PTHR13062">
    <property type="entry name" value="COLLAGENASE"/>
    <property type="match status" value="1"/>
</dbReference>
<feature type="compositionally biased region" description="Basic and acidic residues" evidence="10">
    <location>
        <begin position="145"/>
        <end position="155"/>
    </location>
</feature>